<name>A0ABW5QUV4_9BACL</name>
<reference evidence="3" key="1">
    <citation type="journal article" date="2019" name="Int. J. Syst. Evol. Microbiol.">
        <title>The Global Catalogue of Microorganisms (GCM) 10K type strain sequencing project: providing services to taxonomists for standard genome sequencing and annotation.</title>
        <authorList>
            <consortium name="The Broad Institute Genomics Platform"/>
            <consortium name="The Broad Institute Genome Sequencing Center for Infectious Disease"/>
            <person name="Wu L."/>
            <person name="Ma J."/>
        </authorList>
    </citation>
    <scope>NUCLEOTIDE SEQUENCE [LARGE SCALE GENOMIC DNA]</scope>
    <source>
        <strain evidence="3">TISTR 1827</strain>
    </source>
</reference>
<dbReference type="Proteomes" id="UP001597493">
    <property type="component" value="Unassembled WGS sequence"/>
</dbReference>
<evidence type="ECO:0000313" key="3">
    <source>
        <dbReference type="Proteomes" id="UP001597493"/>
    </source>
</evidence>
<gene>
    <name evidence="2" type="ORF">ACFSW5_04525</name>
</gene>
<evidence type="ECO:0000256" key="1">
    <source>
        <dbReference type="SAM" id="MobiDB-lite"/>
    </source>
</evidence>
<dbReference type="EMBL" id="JBHUMY010000005">
    <property type="protein sequence ID" value="MFD2659528.1"/>
    <property type="molecule type" value="Genomic_DNA"/>
</dbReference>
<evidence type="ECO:0000313" key="2">
    <source>
        <dbReference type="EMBL" id="MFD2659528.1"/>
    </source>
</evidence>
<sequence length="146" mass="16624">MTKKSAGKRSESAKKAAQTRAENAKKKARQQAISAEEERLRKIYEVLPKEQMEIADGLIRRAAFMRITLESYEEDLGDRGSVEMFSQSDKQAAYERERPVARLYNSMNSNYQKIIKQLSDMLPKPDDGGIGKGEVDDGFEDFVARR</sequence>
<feature type="region of interest" description="Disordered" evidence="1">
    <location>
        <begin position="1"/>
        <end position="34"/>
    </location>
</feature>
<organism evidence="2 3">
    <name type="scientific">Paenibacillus thailandensis</name>
    <dbReference type="NCBI Taxonomy" id="393250"/>
    <lineage>
        <taxon>Bacteria</taxon>
        <taxon>Bacillati</taxon>
        <taxon>Bacillota</taxon>
        <taxon>Bacilli</taxon>
        <taxon>Bacillales</taxon>
        <taxon>Paenibacillaceae</taxon>
        <taxon>Paenibacillus</taxon>
    </lineage>
</organism>
<proteinExistence type="predicted"/>
<dbReference type="RefSeq" id="WP_379270217.1">
    <property type="nucleotide sequence ID" value="NZ_JBHUGT010000013.1"/>
</dbReference>
<accession>A0ABW5QUV4</accession>
<keyword evidence="3" id="KW-1185">Reference proteome</keyword>
<evidence type="ECO:0008006" key="4">
    <source>
        <dbReference type="Google" id="ProtNLM"/>
    </source>
</evidence>
<comment type="caution">
    <text evidence="2">The sequence shown here is derived from an EMBL/GenBank/DDBJ whole genome shotgun (WGS) entry which is preliminary data.</text>
</comment>
<protein>
    <recommendedName>
        <fullName evidence="4">Terminase</fullName>
    </recommendedName>
</protein>